<evidence type="ECO:0000256" key="2">
    <source>
        <dbReference type="ARBA" id="ARBA00022840"/>
    </source>
</evidence>
<dbReference type="SMART" id="SM00382">
    <property type="entry name" value="AAA"/>
    <property type="match status" value="1"/>
</dbReference>
<dbReference type="InterPro" id="IPR003593">
    <property type="entry name" value="AAA+_ATPase"/>
</dbReference>
<evidence type="ECO:0000256" key="1">
    <source>
        <dbReference type="ARBA" id="ARBA00022741"/>
    </source>
</evidence>
<accession>A0A2K2CT32</accession>
<dbReference type="GO" id="GO:0016887">
    <property type="term" value="F:ATP hydrolysis activity"/>
    <property type="evidence" value="ECO:0007669"/>
    <property type="project" value="InterPro"/>
</dbReference>
<dbReference type="STRING" id="15368.A0A2K2CT32"/>
<keyword evidence="7" id="KW-1185">Reference proteome</keyword>
<organism evidence="5">
    <name type="scientific">Brachypodium distachyon</name>
    <name type="common">Purple false brome</name>
    <name type="synonym">Trachynia distachya</name>
    <dbReference type="NCBI Taxonomy" id="15368"/>
    <lineage>
        <taxon>Eukaryota</taxon>
        <taxon>Viridiplantae</taxon>
        <taxon>Streptophyta</taxon>
        <taxon>Embryophyta</taxon>
        <taxon>Tracheophyta</taxon>
        <taxon>Spermatophyta</taxon>
        <taxon>Magnoliopsida</taxon>
        <taxon>Liliopsida</taxon>
        <taxon>Poales</taxon>
        <taxon>Poaceae</taxon>
        <taxon>BOP clade</taxon>
        <taxon>Pooideae</taxon>
        <taxon>Stipodae</taxon>
        <taxon>Brachypodieae</taxon>
        <taxon>Brachypodium</taxon>
    </lineage>
</organism>
<evidence type="ECO:0000259" key="4">
    <source>
        <dbReference type="SMART" id="SM00382"/>
    </source>
</evidence>
<dbReference type="EnsemblPlants" id="PNT65185">
    <property type="protein sequence ID" value="PNT65185"/>
    <property type="gene ID" value="BRADI_4g38237v3"/>
</dbReference>
<evidence type="ECO:0000313" key="5">
    <source>
        <dbReference type="EMBL" id="PNT65185.1"/>
    </source>
</evidence>
<dbReference type="SUPFAM" id="SSF52540">
    <property type="entry name" value="P-loop containing nucleoside triphosphate hydrolases"/>
    <property type="match status" value="1"/>
</dbReference>
<dbReference type="PRINTS" id="PR00300">
    <property type="entry name" value="CLPPROTEASEA"/>
</dbReference>
<reference evidence="6" key="3">
    <citation type="submission" date="2018-08" db="UniProtKB">
        <authorList>
            <consortium name="EnsemblPlants"/>
        </authorList>
    </citation>
    <scope>IDENTIFICATION</scope>
    <source>
        <strain evidence="6">cv. Bd21</strain>
    </source>
</reference>
<proteinExistence type="predicted"/>
<protein>
    <recommendedName>
        <fullName evidence="4">AAA+ ATPase domain-containing protein</fullName>
    </recommendedName>
</protein>
<dbReference type="GO" id="GO:0005524">
    <property type="term" value="F:ATP binding"/>
    <property type="evidence" value="ECO:0007669"/>
    <property type="project" value="UniProtKB-KW"/>
</dbReference>
<keyword evidence="3" id="KW-0143">Chaperone</keyword>
<keyword evidence="1" id="KW-0547">Nucleotide-binding</keyword>
<sequence>MQVANKRKADIDTDNQKEVVSAHISSKKLKKSIVGPDHVKQVVSRWTGIPVTTLEEKNKMTHLAERLRERVVGQDEAVNLVAQAVLRSRAGLDQSGQPIGSFLFLGSTGVGKTELARALAEQLFGNDKMLVRFDMSEYVGEGSITRLIGAPPSFVGHENGGQLTEKIRRHPYSVILFDEVEKADSSVFNVLLQLLDDGILTDGLGRTVDFRNTFIIMTSNLGAEYLNSNQKTKVVARRLLMEKVEQYFRPEFLNRLSEIVVFETLPHDKLKDIVKIQMNKVVASVSSKGDLFVCK</sequence>
<keyword evidence="2" id="KW-0067">ATP-binding</keyword>
<evidence type="ECO:0000256" key="3">
    <source>
        <dbReference type="ARBA" id="ARBA00023186"/>
    </source>
</evidence>
<dbReference type="PANTHER" id="PTHR11638:SF174">
    <property type="entry name" value="AAA+ ATPASE DOMAIN-CONTAINING PROTEIN"/>
    <property type="match status" value="1"/>
</dbReference>
<dbReference type="PANTHER" id="PTHR11638">
    <property type="entry name" value="ATP-DEPENDENT CLP PROTEASE"/>
    <property type="match status" value="1"/>
</dbReference>
<name>A0A2K2CT32_BRADI</name>
<dbReference type="CDD" id="cd19499">
    <property type="entry name" value="RecA-like_ClpB_Hsp104-like"/>
    <property type="match status" value="1"/>
</dbReference>
<dbReference type="Gene3D" id="1.10.8.60">
    <property type="match status" value="1"/>
</dbReference>
<dbReference type="FunFam" id="3.40.50.300:FF:000025">
    <property type="entry name" value="ATP-dependent Clp protease subunit"/>
    <property type="match status" value="1"/>
</dbReference>
<dbReference type="InParanoid" id="A0A2K2CT32"/>
<dbReference type="InterPro" id="IPR050130">
    <property type="entry name" value="ClpA_ClpB"/>
</dbReference>
<gene>
    <name evidence="5" type="ORF">BRADI_4g38237v3</name>
</gene>
<dbReference type="EMBL" id="CM000883">
    <property type="protein sequence ID" value="PNT65185.1"/>
    <property type="molecule type" value="Genomic_DNA"/>
</dbReference>
<reference evidence="5" key="2">
    <citation type="submission" date="2017-06" db="EMBL/GenBank/DDBJ databases">
        <title>WGS assembly of Brachypodium distachyon.</title>
        <authorList>
            <consortium name="The International Brachypodium Initiative"/>
            <person name="Lucas S."/>
            <person name="Harmon-Smith M."/>
            <person name="Lail K."/>
            <person name="Tice H."/>
            <person name="Grimwood J."/>
            <person name="Bruce D."/>
            <person name="Barry K."/>
            <person name="Shu S."/>
            <person name="Lindquist E."/>
            <person name="Wang M."/>
            <person name="Pitluck S."/>
            <person name="Vogel J.P."/>
            <person name="Garvin D.F."/>
            <person name="Mockler T.C."/>
            <person name="Schmutz J."/>
            <person name="Rokhsar D."/>
            <person name="Bevan M.W."/>
        </authorList>
    </citation>
    <scope>NUCLEOTIDE SEQUENCE</scope>
    <source>
        <strain evidence="5">Bd21</strain>
    </source>
</reference>
<dbReference type="InterPro" id="IPR001270">
    <property type="entry name" value="ClpA/B"/>
</dbReference>
<dbReference type="Proteomes" id="UP000008810">
    <property type="component" value="Chromosome 4"/>
</dbReference>
<dbReference type="Gene3D" id="3.40.50.300">
    <property type="entry name" value="P-loop containing nucleotide triphosphate hydrolases"/>
    <property type="match status" value="1"/>
</dbReference>
<dbReference type="OrthoDB" id="47330at2759"/>
<reference evidence="5 6" key="1">
    <citation type="journal article" date="2010" name="Nature">
        <title>Genome sequencing and analysis of the model grass Brachypodium distachyon.</title>
        <authorList>
            <consortium name="International Brachypodium Initiative"/>
        </authorList>
    </citation>
    <scope>NUCLEOTIDE SEQUENCE [LARGE SCALE GENOMIC DNA]</scope>
    <source>
        <strain evidence="5 6">Bd21</strain>
    </source>
</reference>
<dbReference type="Gramene" id="PNT65185">
    <property type="protein sequence ID" value="PNT65185"/>
    <property type="gene ID" value="BRADI_4g38237v3"/>
</dbReference>
<feature type="domain" description="AAA+ ATPase" evidence="4">
    <location>
        <begin position="98"/>
        <end position="245"/>
    </location>
</feature>
<dbReference type="Pfam" id="PF07724">
    <property type="entry name" value="AAA_2"/>
    <property type="match status" value="1"/>
</dbReference>
<evidence type="ECO:0000313" key="7">
    <source>
        <dbReference type="Proteomes" id="UP000008810"/>
    </source>
</evidence>
<dbReference type="InterPro" id="IPR003959">
    <property type="entry name" value="ATPase_AAA_core"/>
</dbReference>
<dbReference type="AlphaFoldDB" id="A0A2K2CT32"/>
<evidence type="ECO:0000313" key="6">
    <source>
        <dbReference type="EnsemblPlants" id="PNT65185"/>
    </source>
</evidence>
<dbReference type="InterPro" id="IPR027417">
    <property type="entry name" value="P-loop_NTPase"/>
</dbReference>